<dbReference type="PROSITE" id="PS00096">
    <property type="entry name" value="SHMT"/>
    <property type="match status" value="1"/>
</dbReference>
<feature type="site" description="Plays an important role in substrate specificity" evidence="8">
    <location>
        <position position="289"/>
    </location>
</feature>
<evidence type="ECO:0000256" key="5">
    <source>
        <dbReference type="ARBA" id="ARBA00022605"/>
    </source>
</evidence>
<keyword evidence="6 8" id="KW-0808">Transferase</keyword>
<feature type="domain" description="Serine hydroxymethyltransferase-like" evidence="10">
    <location>
        <begin position="166"/>
        <end position="443"/>
    </location>
</feature>
<dbReference type="GO" id="GO:0032259">
    <property type="term" value="P:methylation"/>
    <property type="evidence" value="ECO:0007669"/>
    <property type="project" value="UniProtKB-KW"/>
</dbReference>
<dbReference type="PANTHER" id="PTHR11680">
    <property type="entry name" value="SERINE HYDROXYMETHYLTRANSFERASE"/>
    <property type="match status" value="1"/>
</dbReference>
<dbReference type="Gene3D" id="3.40.640.10">
    <property type="entry name" value="Type I PLP-dependent aspartate aminotransferase-like (Major domain)"/>
    <property type="match status" value="1"/>
</dbReference>
<comment type="function">
    <text evidence="8">Catalyzes the reversible interconversion of serine and glycine with tetrahydrofolate (THF) serving as the one-carbon carrier. This reaction serves as the major source of one-carbon groups required for the biosynthesis of purines, thymidylate, methionine, and other important biomolecules. Also exhibits THF-independent aldolase activity toward beta-hydroxyamino acids, producing glycine and aldehydes, via a retro-aldol mechanism.</text>
</comment>
<feature type="domain" description="Serine hydroxymethyltransferase-like" evidence="10">
    <location>
        <begin position="35"/>
        <end position="137"/>
    </location>
</feature>
<dbReference type="InterPro" id="IPR001085">
    <property type="entry name" value="Ser_HO-MeTrfase"/>
</dbReference>
<dbReference type="EMBL" id="MFNF01000017">
    <property type="protein sequence ID" value="OGH03333.1"/>
    <property type="molecule type" value="Genomic_DNA"/>
</dbReference>
<dbReference type="HAMAP" id="MF_00051">
    <property type="entry name" value="SHMT"/>
    <property type="match status" value="1"/>
</dbReference>
<dbReference type="CDD" id="cd00378">
    <property type="entry name" value="SHMT"/>
    <property type="match status" value="1"/>
</dbReference>
<comment type="pathway">
    <text evidence="8">Amino-acid biosynthesis; glycine biosynthesis; glycine from L-serine: step 1/1.</text>
</comment>
<dbReference type="GO" id="GO:0008168">
    <property type="term" value="F:methyltransferase activity"/>
    <property type="evidence" value="ECO:0007669"/>
    <property type="project" value="UniProtKB-KW"/>
</dbReference>
<evidence type="ECO:0000256" key="6">
    <source>
        <dbReference type="ARBA" id="ARBA00022679"/>
    </source>
</evidence>
<name>A0A1F6GYT3_9PROT</name>
<dbReference type="InterPro" id="IPR049943">
    <property type="entry name" value="Ser_HO-MeTrfase-like"/>
</dbReference>
<dbReference type="InterPro" id="IPR015422">
    <property type="entry name" value="PyrdxlP-dep_Trfase_small"/>
</dbReference>
<dbReference type="PANTHER" id="PTHR11680:SF35">
    <property type="entry name" value="SERINE HYDROXYMETHYLTRANSFERASE 1"/>
    <property type="match status" value="1"/>
</dbReference>
<dbReference type="UniPathway" id="UPA00288">
    <property type="reaction ID" value="UER01023"/>
</dbReference>
<dbReference type="NCBIfam" id="NF010094">
    <property type="entry name" value="PRK13580.1"/>
    <property type="match status" value="1"/>
</dbReference>
<comment type="cofactor">
    <cofactor evidence="1 8 9">
        <name>pyridoxal 5'-phosphate</name>
        <dbReference type="ChEBI" id="CHEBI:597326"/>
    </cofactor>
</comment>
<keyword evidence="4 8" id="KW-0554">One-carbon metabolism</keyword>
<comment type="pathway">
    <text evidence="8">One-carbon metabolism; tetrahydrofolate interconversion.</text>
</comment>
<comment type="subcellular location">
    <subcellularLocation>
        <location evidence="8">Cytoplasm</location>
    </subcellularLocation>
</comment>
<dbReference type="InterPro" id="IPR019798">
    <property type="entry name" value="Ser_HO-MeTrfase_PLP_BS"/>
</dbReference>
<comment type="catalytic activity">
    <reaction evidence="8">
        <text>(6R)-5,10-methylene-5,6,7,8-tetrahydrofolate + glycine + H2O = (6S)-5,6,7,8-tetrahydrofolate + L-serine</text>
        <dbReference type="Rhea" id="RHEA:15481"/>
        <dbReference type="ChEBI" id="CHEBI:15377"/>
        <dbReference type="ChEBI" id="CHEBI:15636"/>
        <dbReference type="ChEBI" id="CHEBI:33384"/>
        <dbReference type="ChEBI" id="CHEBI:57305"/>
        <dbReference type="ChEBI" id="CHEBI:57453"/>
        <dbReference type="EC" id="2.1.2.1"/>
    </reaction>
</comment>
<comment type="subunit">
    <text evidence="8">Homodimer.</text>
</comment>
<reference evidence="11 12" key="1">
    <citation type="journal article" date="2016" name="Nat. Commun.">
        <title>Thousands of microbial genomes shed light on interconnected biogeochemical processes in an aquifer system.</title>
        <authorList>
            <person name="Anantharaman K."/>
            <person name="Brown C.T."/>
            <person name="Hug L.A."/>
            <person name="Sharon I."/>
            <person name="Castelle C.J."/>
            <person name="Probst A.J."/>
            <person name="Thomas B.C."/>
            <person name="Singh A."/>
            <person name="Wilkins M.J."/>
            <person name="Karaoz U."/>
            <person name="Brodie E.L."/>
            <person name="Williams K.H."/>
            <person name="Hubbard S.S."/>
            <person name="Banfield J.F."/>
        </authorList>
    </citation>
    <scope>NUCLEOTIDE SEQUENCE [LARGE SCALE GENOMIC DNA]</scope>
</reference>
<dbReference type="AlphaFoldDB" id="A0A1F6GYT3"/>
<dbReference type="GO" id="GO:0004372">
    <property type="term" value="F:glycine hydroxymethyltransferase activity"/>
    <property type="evidence" value="ECO:0007669"/>
    <property type="project" value="UniProtKB-UniRule"/>
</dbReference>
<keyword evidence="7 8" id="KW-0663">Pyridoxal phosphate</keyword>
<gene>
    <name evidence="8" type="primary">glyA</name>
    <name evidence="11" type="ORF">A2557_02290</name>
</gene>
<dbReference type="UniPathway" id="UPA00193"/>
<evidence type="ECO:0000256" key="1">
    <source>
        <dbReference type="ARBA" id="ARBA00001933"/>
    </source>
</evidence>
<evidence type="ECO:0000256" key="4">
    <source>
        <dbReference type="ARBA" id="ARBA00022563"/>
    </source>
</evidence>
<evidence type="ECO:0000256" key="3">
    <source>
        <dbReference type="ARBA" id="ARBA00022490"/>
    </source>
</evidence>
<dbReference type="PIRSF" id="PIRSF000412">
    <property type="entry name" value="SHMT"/>
    <property type="match status" value="1"/>
</dbReference>
<evidence type="ECO:0000313" key="12">
    <source>
        <dbReference type="Proteomes" id="UP000177583"/>
    </source>
</evidence>
<dbReference type="InterPro" id="IPR015424">
    <property type="entry name" value="PyrdxlP-dep_Trfase"/>
</dbReference>
<dbReference type="GO" id="GO:0019264">
    <property type="term" value="P:glycine biosynthetic process from serine"/>
    <property type="evidence" value="ECO:0007669"/>
    <property type="project" value="UniProtKB-UniRule"/>
</dbReference>
<sequence length="509" mass="55174">MEPTSYLQSYLAKLTSGSEANPAVAAYYAALDQISKVNPAVVQGIVGELRDQRRNLKLIASENYSSLATQLAMGNLLTDKYAEGYPQHRFYAGCDNVDAIETEAVNLAKQLFGAEHAYVQPHSGADANMVAFIAILLTRVQAPALEALKEKNPSALSREVWEGVRALMHQQKLVALDYYSGGHLTHGYRHNFSAQMFDVYSYSVDRESGILDLEAIRKLVLEVKPLILLTGYSAYPRRINFKAMRAIADEVGAVFMVDMAHFAGLVAGKVFTGDYNPVAHAHVVTTTTHKTLRGPRGGMVLCTQEFAESVDKGCPAILGGPLPHMMAAKAVAFTEALKPEFSTYAQKIVENSQTFAQACVDLKMPVATGGTDNHLFLVDVQKGFGLTGRQAESVLRECNVTLNRNSLPFDGNGPWYTSGLRLGTAAISTLGMGKKEMVEIASILHLVLSNTKPAKVASGANAGQESKANYQIDPLVAQTAQARVQALLGQFPLYPELDLAFLLSPFGLR</sequence>
<feature type="binding site" evidence="8">
    <location>
        <begin position="182"/>
        <end position="184"/>
    </location>
    <ligand>
        <name>(6S)-5,6,7,8-tetrahydrofolate</name>
        <dbReference type="ChEBI" id="CHEBI:57453"/>
    </ligand>
</feature>
<dbReference type="FunFam" id="3.40.640.10:FF:000060">
    <property type="entry name" value="Serine hydroxymethyltransferase"/>
    <property type="match status" value="1"/>
</dbReference>
<dbReference type="GO" id="GO:0030170">
    <property type="term" value="F:pyridoxal phosphate binding"/>
    <property type="evidence" value="ECO:0007669"/>
    <property type="project" value="UniProtKB-UniRule"/>
</dbReference>
<evidence type="ECO:0000256" key="9">
    <source>
        <dbReference type="PIRSR" id="PIRSR000412-50"/>
    </source>
</evidence>
<keyword evidence="11" id="KW-0489">Methyltransferase</keyword>
<keyword evidence="5 8" id="KW-0028">Amino-acid biosynthesis</keyword>
<dbReference type="InterPro" id="IPR039429">
    <property type="entry name" value="SHMT-like_dom"/>
</dbReference>
<accession>A0A1F6GYT3</accession>
<keyword evidence="3 8" id="KW-0963">Cytoplasm</keyword>
<feature type="modified residue" description="N6-(pyridoxal phosphate)lysine" evidence="8 9">
    <location>
        <position position="290"/>
    </location>
</feature>
<dbReference type="GO" id="GO:0035999">
    <property type="term" value="P:tetrahydrofolate interconversion"/>
    <property type="evidence" value="ECO:0007669"/>
    <property type="project" value="UniProtKB-UniRule"/>
</dbReference>
<comment type="caution">
    <text evidence="11">The sequence shown here is derived from an EMBL/GenBank/DDBJ whole genome shotgun (WGS) entry which is preliminary data.</text>
</comment>
<dbReference type="InterPro" id="IPR015421">
    <property type="entry name" value="PyrdxlP-dep_Trfase_major"/>
</dbReference>
<evidence type="ECO:0000256" key="2">
    <source>
        <dbReference type="ARBA" id="ARBA00006376"/>
    </source>
</evidence>
<evidence type="ECO:0000256" key="8">
    <source>
        <dbReference type="HAMAP-Rule" id="MF_00051"/>
    </source>
</evidence>
<dbReference type="Gene3D" id="3.90.1150.10">
    <property type="entry name" value="Aspartate Aminotransferase, domain 1"/>
    <property type="match status" value="1"/>
</dbReference>
<evidence type="ECO:0000256" key="7">
    <source>
        <dbReference type="ARBA" id="ARBA00022898"/>
    </source>
</evidence>
<dbReference type="Pfam" id="PF00464">
    <property type="entry name" value="SHMT"/>
    <property type="match status" value="2"/>
</dbReference>
<proteinExistence type="inferred from homology"/>
<dbReference type="EC" id="2.1.2.1" evidence="8"/>
<protein>
    <recommendedName>
        <fullName evidence="8">Serine hydroxymethyltransferase</fullName>
        <shortName evidence="8">SHMT</shortName>
        <shortName evidence="8">Serine methylase</shortName>
        <ecNumber evidence="8">2.1.2.1</ecNumber>
    </recommendedName>
</protein>
<evidence type="ECO:0000313" key="11">
    <source>
        <dbReference type="EMBL" id="OGH03333.1"/>
    </source>
</evidence>
<comment type="similarity">
    <text evidence="2 8">Belongs to the SHMT family.</text>
</comment>
<dbReference type="SUPFAM" id="SSF53383">
    <property type="entry name" value="PLP-dependent transferases"/>
    <property type="match status" value="1"/>
</dbReference>
<dbReference type="Proteomes" id="UP000177583">
    <property type="component" value="Unassembled WGS sequence"/>
</dbReference>
<comment type="caution">
    <text evidence="8">Lacks conserved residue(s) required for the propagation of feature annotation.</text>
</comment>
<dbReference type="GO" id="GO:0005829">
    <property type="term" value="C:cytosol"/>
    <property type="evidence" value="ECO:0007669"/>
    <property type="project" value="TreeGrafter"/>
</dbReference>
<dbReference type="NCBIfam" id="NF000586">
    <property type="entry name" value="PRK00011.1"/>
    <property type="match status" value="1"/>
</dbReference>
<organism evidence="11 12">
    <name type="scientific">Candidatus Lambdaproteobacteria bacterium RIFOXYD2_FULL_56_26</name>
    <dbReference type="NCBI Taxonomy" id="1817773"/>
    <lineage>
        <taxon>Bacteria</taxon>
        <taxon>Pseudomonadati</taxon>
        <taxon>Pseudomonadota</taxon>
        <taxon>Candidatus Lambdaproteobacteria</taxon>
    </lineage>
</organism>
<evidence type="ECO:0000259" key="10">
    <source>
        <dbReference type="Pfam" id="PF00464"/>
    </source>
</evidence>